<gene>
    <name evidence="1" type="ORF">MENTE1834_LOCUS38491</name>
</gene>
<protein>
    <submittedName>
        <fullName evidence="1">Uncharacterized protein</fullName>
    </submittedName>
</protein>
<accession>A0ACB1AGY0</accession>
<comment type="caution">
    <text evidence="1">The sequence shown here is derived from an EMBL/GenBank/DDBJ whole genome shotgun (WGS) entry which is preliminary data.</text>
</comment>
<keyword evidence="2" id="KW-1185">Reference proteome</keyword>
<proteinExistence type="predicted"/>
<dbReference type="EMBL" id="CAVMJV010000083">
    <property type="protein sequence ID" value="CAK5090690.1"/>
    <property type="molecule type" value="Genomic_DNA"/>
</dbReference>
<dbReference type="Proteomes" id="UP001497535">
    <property type="component" value="Unassembled WGS sequence"/>
</dbReference>
<organism evidence="1 2">
    <name type="scientific">Meloidogyne enterolobii</name>
    <name type="common">Root-knot nematode worm</name>
    <name type="synonym">Meloidogyne mayaguensis</name>
    <dbReference type="NCBI Taxonomy" id="390850"/>
    <lineage>
        <taxon>Eukaryota</taxon>
        <taxon>Metazoa</taxon>
        <taxon>Ecdysozoa</taxon>
        <taxon>Nematoda</taxon>
        <taxon>Chromadorea</taxon>
        <taxon>Rhabditida</taxon>
        <taxon>Tylenchina</taxon>
        <taxon>Tylenchomorpha</taxon>
        <taxon>Tylenchoidea</taxon>
        <taxon>Meloidogynidae</taxon>
        <taxon>Meloidogyninae</taxon>
        <taxon>Meloidogyne</taxon>
    </lineage>
</organism>
<evidence type="ECO:0000313" key="1">
    <source>
        <dbReference type="EMBL" id="CAK5090690.1"/>
    </source>
</evidence>
<name>A0ACB1AGY0_MELEN</name>
<sequence length="84" mass="10048">MDNNAAMLFRPPNEMLQKMSQELFKIGEIVKFQAWQSSSFQRLRKDASYENYYKQLLYKNRDIIAAKQRELEKANREIQQMAAL</sequence>
<reference evidence="1" key="1">
    <citation type="submission" date="2023-11" db="EMBL/GenBank/DDBJ databases">
        <authorList>
            <person name="Poullet M."/>
        </authorList>
    </citation>
    <scope>NUCLEOTIDE SEQUENCE</scope>
    <source>
        <strain evidence="1">E1834</strain>
    </source>
</reference>
<evidence type="ECO:0000313" key="2">
    <source>
        <dbReference type="Proteomes" id="UP001497535"/>
    </source>
</evidence>